<dbReference type="Pfam" id="PF00378">
    <property type="entry name" value="ECH_1"/>
    <property type="match status" value="1"/>
</dbReference>
<dbReference type="InterPro" id="IPR014748">
    <property type="entry name" value="Enoyl-CoA_hydra_C"/>
</dbReference>
<dbReference type="OrthoDB" id="9775794at2"/>
<dbReference type="FunFam" id="1.10.12.10:FF:000001">
    <property type="entry name" value="Probable enoyl-CoA hydratase, mitochondrial"/>
    <property type="match status" value="1"/>
</dbReference>
<evidence type="ECO:0000256" key="1">
    <source>
        <dbReference type="ARBA" id="ARBA00005254"/>
    </source>
</evidence>
<evidence type="ECO:0000256" key="3">
    <source>
        <dbReference type="RuleBase" id="RU003707"/>
    </source>
</evidence>
<dbReference type="AlphaFoldDB" id="A0A844H7X6"/>
<gene>
    <name evidence="4" type="ORF">GL279_16480</name>
</gene>
<dbReference type="Proteomes" id="UP000442533">
    <property type="component" value="Unassembled WGS sequence"/>
</dbReference>
<evidence type="ECO:0000313" key="5">
    <source>
        <dbReference type="Proteomes" id="UP000442533"/>
    </source>
</evidence>
<dbReference type="InterPro" id="IPR029045">
    <property type="entry name" value="ClpP/crotonase-like_dom_sf"/>
</dbReference>
<dbReference type="GO" id="GO:0006635">
    <property type="term" value="P:fatty acid beta-oxidation"/>
    <property type="evidence" value="ECO:0007669"/>
    <property type="project" value="TreeGrafter"/>
</dbReference>
<reference evidence="4 5" key="1">
    <citation type="submission" date="2019-11" db="EMBL/GenBank/DDBJ databases">
        <authorList>
            <person name="Dong K."/>
        </authorList>
    </citation>
    <scope>NUCLEOTIDE SEQUENCE [LARGE SCALE GENOMIC DNA]</scope>
    <source>
        <strain evidence="4 5">JCM 17370</strain>
    </source>
</reference>
<dbReference type="SUPFAM" id="SSF52096">
    <property type="entry name" value="ClpP/crotonase"/>
    <property type="match status" value="1"/>
</dbReference>
<proteinExistence type="inferred from homology"/>
<dbReference type="PANTHER" id="PTHR11941:SF54">
    <property type="entry name" value="ENOYL-COA HYDRATASE, MITOCHONDRIAL"/>
    <property type="match status" value="1"/>
</dbReference>
<dbReference type="FunFam" id="3.90.226.10:FF:000009">
    <property type="entry name" value="Carnitinyl-CoA dehydratase"/>
    <property type="match status" value="1"/>
</dbReference>
<dbReference type="CDD" id="cd06558">
    <property type="entry name" value="crotonase-like"/>
    <property type="match status" value="1"/>
</dbReference>
<dbReference type="PROSITE" id="PS00166">
    <property type="entry name" value="ENOYL_COA_HYDRATASE"/>
    <property type="match status" value="1"/>
</dbReference>
<comment type="caution">
    <text evidence="4">The sequence shown here is derived from an EMBL/GenBank/DDBJ whole genome shotgun (WGS) entry which is preliminary data.</text>
</comment>
<dbReference type="RefSeq" id="WP_155065703.1">
    <property type="nucleotide sequence ID" value="NZ_WMIF01000030.1"/>
</dbReference>
<dbReference type="Gene3D" id="3.90.226.10">
    <property type="entry name" value="2-enoyl-CoA Hydratase, Chain A, domain 1"/>
    <property type="match status" value="1"/>
</dbReference>
<evidence type="ECO:0000313" key="4">
    <source>
        <dbReference type="EMBL" id="MTH36195.1"/>
    </source>
</evidence>
<dbReference type="GO" id="GO:0016836">
    <property type="term" value="F:hydro-lyase activity"/>
    <property type="evidence" value="ECO:0007669"/>
    <property type="project" value="UniProtKB-ARBA"/>
</dbReference>
<protein>
    <submittedName>
        <fullName evidence="4">Enoyl-CoA hydratase</fullName>
    </submittedName>
</protein>
<organism evidence="4 5">
    <name type="scientific">Paracoccus limosus</name>
    <dbReference type="NCBI Taxonomy" id="913252"/>
    <lineage>
        <taxon>Bacteria</taxon>
        <taxon>Pseudomonadati</taxon>
        <taxon>Pseudomonadota</taxon>
        <taxon>Alphaproteobacteria</taxon>
        <taxon>Rhodobacterales</taxon>
        <taxon>Paracoccaceae</taxon>
        <taxon>Paracoccus</taxon>
    </lineage>
</organism>
<dbReference type="InterPro" id="IPR001753">
    <property type="entry name" value="Enoyl-CoA_hydra/iso"/>
</dbReference>
<keyword evidence="5" id="KW-1185">Reference proteome</keyword>
<dbReference type="Gene3D" id="1.10.12.10">
    <property type="entry name" value="Lyase 2-enoyl-coa Hydratase, Chain A, domain 2"/>
    <property type="match status" value="1"/>
</dbReference>
<name>A0A844H7X6_9RHOB</name>
<keyword evidence="2" id="KW-0456">Lyase</keyword>
<dbReference type="EMBL" id="WMIF01000030">
    <property type="protein sequence ID" value="MTH36195.1"/>
    <property type="molecule type" value="Genomic_DNA"/>
</dbReference>
<dbReference type="PANTHER" id="PTHR11941">
    <property type="entry name" value="ENOYL-COA HYDRATASE-RELATED"/>
    <property type="match status" value="1"/>
</dbReference>
<accession>A0A844H7X6</accession>
<evidence type="ECO:0000256" key="2">
    <source>
        <dbReference type="ARBA" id="ARBA00023239"/>
    </source>
</evidence>
<dbReference type="InterPro" id="IPR018376">
    <property type="entry name" value="Enoyl-CoA_hyd/isom_CS"/>
</dbReference>
<comment type="similarity">
    <text evidence="1 3">Belongs to the enoyl-CoA hydratase/isomerase family.</text>
</comment>
<sequence>MSDLIQITREGRVALIRLNRPEALNALNSALAEQLTAAALALDADKGIGAIVITGSDRAFAAGADISEMTEKTAEDMVEADFFATWDRFAATRTPKIAAVNGYALGGGCELMMMCDFAIAGEGAKFGQPEVKLGVIAGMGGTQRMTRLIGRALSMDLHLTGRMMDAAEALRAGLVARVVPDDRVLPEAMAAATQIAGYSRPATRLAREAVMRAEELSLAEGVAWERRLFHRLFGTADQREGMRAFVEKRKPNFHDKPKD</sequence>